<reference evidence="2" key="1">
    <citation type="submission" date="2019-10" db="EMBL/GenBank/DDBJ databases">
        <authorList>
            <consortium name="DOE Joint Genome Institute"/>
            <person name="Kuo A."/>
            <person name="Miyauchi S."/>
            <person name="Kiss E."/>
            <person name="Drula E."/>
            <person name="Kohler A."/>
            <person name="Sanchez-Garcia M."/>
            <person name="Andreopoulos B."/>
            <person name="Barry K.W."/>
            <person name="Bonito G."/>
            <person name="Buee M."/>
            <person name="Carver A."/>
            <person name="Chen C."/>
            <person name="Cichocki N."/>
            <person name="Clum A."/>
            <person name="Culley D."/>
            <person name="Crous P.W."/>
            <person name="Fauchery L."/>
            <person name="Girlanda M."/>
            <person name="Hayes R."/>
            <person name="Keri Z."/>
            <person name="LaButti K."/>
            <person name="Lipzen A."/>
            <person name="Lombard V."/>
            <person name="Magnuson J."/>
            <person name="Maillard F."/>
            <person name="Morin E."/>
            <person name="Murat C."/>
            <person name="Nolan M."/>
            <person name="Ohm R."/>
            <person name="Pangilinan J."/>
            <person name="Pereira M."/>
            <person name="Perotto S."/>
            <person name="Peter M."/>
            <person name="Riley R."/>
            <person name="Sitrit Y."/>
            <person name="Stielow B."/>
            <person name="Szollosi G."/>
            <person name="Zifcakova L."/>
            <person name="Stursova M."/>
            <person name="Spatafora J.W."/>
            <person name="Tedersoo L."/>
            <person name="Vaario L.-M."/>
            <person name="Yamada A."/>
            <person name="Yan M."/>
            <person name="Wang P."/>
            <person name="Xu J."/>
            <person name="Bruns T."/>
            <person name="Baldrian P."/>
            <person name="Vilgalys R."/>
            <person name="Henrissat B."/>
            <person name="Grigoriev I.V."/>
            <person name="Hibbett D."/>
            <person name="Nagy L.G."/>
            <person name="Martin F.M."/>
        </authorList>
    </citation>
    <scope>NUCLEOTIDE SEQUENCE</scope>
    <source>
        <strain evidence="2">BED1</strain>
    </source>
</reference>
<dbReference type="EMBL" id="WHUW01000008">
    <property type="protein sequence ID" value="KAF8442811.1"/>
    <property type="molecule type" value="Genomic_DNA"/>
</dbReference>
<evidence type="ECO:0000313" key="3">
    <source>
        <dbReference type="Proteomes" id="UP001194468"/>
    </source>
</evidence>
<organism evidence="2 3">
    <name type="scientific">Boletus edulis BED1</name>
    <dbReference type="NCBI Taxonomy" id="1328754"/>
    <lineage>
        <taxon>Eukaryota</taxon>
        <taxon>Fungi</taxon>
        <taxon>Dikarya</taxon>
        <taxon>Basidiomycota</taxon>
        <taxon>Agaricomycotina</taxon>
        <taxon>Agaricomycetes</taxon>
        <taxon>Agaricomycetidae</taxon>
        <taxon>Boletales</taxon>
        <taxon>Boletineae</taxon>
        <taxon>Boletaceae</taxon>
        <taxon>Boletoideae</taxon>
        <taxon>Boletus</taxon>
    </lineage>
</organism>
<evidence type="ECO:0008006" key="4">
    <source>
        <dbReference type="Google" id="ProtNLM"/>
    </source>
</evidence>
<feature type="compositionally biased region" description="Polar residues" evidence="1">
    <location>
        <begin position="39"/>
        <end position="51"/>
    </location>
</feature>
<feature type="region of interest" description="Disordered" evidence="1">
    <location>
        <begin position="30"/>
        <end position="58"/>
    </location>
</feature>
<protein>
    <recommendedName>
        <fullName evidence="4">Homeobox domain-containing protein</fullName>
    </recommendedName>
</protein>
<accession>A0AAD4BXA9</accession>
<dbReference type="Proteomes" id="UP001194468">
    <property type="component" value="Unassembled WGS sequence"/>
</dbReference>
<proteinExistence type="predicted"/>
<comment type="caution">
    <text evidence="2">The sequence shown here is derived from an EMBL/GenBank/DDBJ whole genome shotgun (WGS) entry which is preliminary data.</text>
</comment>
<feature type="region of interest" description="Disordered" evidence="1">
    <location>
        <begin position="120"/>
        <end position="210"/>
    </location>
</feature>
<reference evidence="2" key="2">
    <citation type="journal article" date="2020" name="Nat. Commun.">
        <title>Large-scale genome sequencing of mycorrhizal fungi provides insights into the early evolution of symbiotic traits.</title>
        <authorList>
            <person name="Miyauchi S."/>
            <person name="Kiss E."/>
            <person name="Kuo A."/>
            <person name="Drula E."/>
            <person name="Kohler A."/>
            <person name="Sanchez-Garcia M."/>
            <person name="Morin E."/>
            <person name="Andreopoulos B."/>
            <person name="Barry K.W."/>
            <person name="Bonito G."/>
            <person name="Buee M."/>
            <person name="Carver A."/>
            <person name="Chen C."/>
            <person name="Cichocki N."/>
            <person name="Clum A."/>
            <person name="Culley D."/>
            <person name="Crous P.W."/>
            <person name="Fauchery L."/>
            <person name="Girlanda M."/>
            <person name="Hayes R.D."/>
            <person name="Keri Z."/>
            <person name="LaButti K."/>
            <person name="Lipzen A."/>
            <person name="Lombard V."/>
            <person name="Magnuson J."/>
            <person name="Maillard F."/>
            <person name="Murat C."/>
            <person name="Nolan M."/>
            <person name="Ohm R.A."/>
            <person name="Pangilinan J."/>
            <person name="Pereira M.F."/>
            <person name="Perotto S."/>
            <person name="Peter M."/>
            <person name="Pfister S."/>
            <person name="Riley R."/>
            <person name="Sitrit Y."/>
            <person name="Stielow J.B."/>
            <person name="Szollosi G."/>
            <person name="Zifcakova L."/>
            <person name="Stursova M."/>
            <person name="Spatafora J.W."/>
            <person name="Tedersoo L."/>
            <person name="Vaario L.M."/>
            <person name="Yamada A."/>
            <person name="Yan M."/>
            <person name="Wang P."/>
            <person name="Xu J."/>
            <person name="Bruns T."/>
            <person name="Baldrian P."/>
            <person name="Vilgalys R."/>
            <person name="Dunand C."/>
            <person name="Henrissat B."/>
            <person name="Grigoriev I.V."/>
            <person name="Hibbett D."/>
            <person name="Nagy L.G."/>
            <person name="Martin F.M."/>
        </authorList>
    </citation>
    <scope>NUCLEOTIDE SEQUENCE</scope>
    <source>
        <strain evidence="2">BED1</strain>
    </source>
</reference>
<feature type="compositionally biased region" description="Basic and acidic residues" evidence="1">
    <location>
        <begin position="194"/>
        <end position="210"/>
    </location>
</feature>
<sequence>MSIITGQVTSCYITSRIALNVNVERDASRPMSRKKAILSNETIPQNPTNNGERPRRPARERLQNSVLEELWSIWQADPRVPSLKSRRSWAISRNASPRLVDGWFLRRRTCAKKAGQPISAASYNLPLDPPIAPKREQSTTPLELEAAPDLPSDDTLVYPPDNDDLNDIEASSDTVFEDVVEGPKRAQTPTYKEGLQHPRPSEPKSSKGLL</sequence>
<dbReference type="AlphaFoldDB" id="A0AAD4BXA9"/>
<evidence type="ECO:0000256" key="1">
    <source>
        <dbReference type="SAM" id="MobiDB-lite"/>
    </source>
</evidence>
<gene>
    <name evidence="2" type="ORF">L210DRAFT_637914</name>
</gene>
<keyword evidence="3" id="KW-1185">Reference proteome</keyword>
<name>A0AAD4BXA9_BOLED</name>
<evidence type="ECO:0000313" key="2">
    <source>
        <dbReference type="EMBL" id="KAF8442811.1"/>
    </source>
</evidence>